<sequence>MRTPSLDPRHTLVTVHRCNAAVSHALIDTTTSHALAANPVIIQSVKNRSQITNHRSDPDFIHDLIFPDSSPRSSGPLNLGNGCFVACRTFQISDSKFSLL</sequence>
<organism evidence="1 2">
    <name type="scientific">Oculimacula yallundae</name>
    <dbReference type="NCBI Taxonomy" id="86028"/>
    <lineage>
        <taxon>Eukaryota</taxon>
        <taxon>Fungi</taxon>
        <taxon>Dikarya</taxon>
        <taxon>Ascomycota</taxon>
        <taxon>Pezizomycotina</taxon>
        <taxon>Leotiomycetes</taxon>
        <taxon>Helotiales</taxon>
        <taxon>Ploettnerulaceae</taxon>
        <taxon>Oculimacula</taxon>
    </lineage>
</organism>
<gene>
    <name evidence="1" type="ORF">VTL71DRAFT_11527</name>
</gene>
<protein>
    <submittedName>
        <fullName evidence="1">Uncharacterized protein</fullName>
    </submittedName>
</protein>
<reference evidence="1 2" key="1">
    <citation type="journal article" date="2024" name="Commun. Biol.">
        <title>Comparative genomic analysis of thermophilic fungi reveals convergent evolutionary adaptations and gene losses.</title>
        <authorList>
            <person name="Steindorff A.S."/>
            <person name="Aguilar-Pontes M.V."/>
            <person name="Robinson A.J."/>
            <person name="Andreopoulos B."/>
            <person name="LaButti K."/>
            <person name="Kuo A."/>
            <person name="Mondo S."/>
            <person name="Riley R."/>
            <person name="Otillar R."/>
            <person name="Haridas S."/>
            <person name="Lipzen A."/>
            <person name="Grimwood J."/>
            <person name="Schmutz J."/>
            <person name="Clum A."/>
            <person name="Reid I.D."/>
            <person name="Moisan M.C."/>
            <person name="Butler G."/>
            <person name="Nguyen T.T.M."/>
            <person name="Dewar K."/>
            <person name="Conant G."/>
            <person name="Drula E."/>
            <person name="Henrissat B."/>
            <person name="Hansel C."/>
            <person name="Singer S."/>
            <person name="Hutchinson M.I."/>
            <person name="de Vries R.P."/>
            <person name="Natvig D.O."/>
            <person name="Powell A.J."/>
            <person name="Tsang A."/>
            <person name="Grigoriev I.V."/>
        </authorList>
    </citation>
    <scope>NUCLEOTIDE SEQUENCE [LARGE SCALE GENOMIC DNA]</scope>
    <source>
        <strain evidence="1 2">CBS 494.80</strain>
    </source>
</reference>
<dbReference type="Proteomes" id="UP001595075">
    <property type="component" value="Unassembled WGS sequence"/>
</dbReference>
<evidence type="ECO:0000313" key="1">
    <source>
        <dbReference type="EMBL" id="KAL2072184.1"/>
    </source>
</evidence>
<name>A0ABR4CSY2_9HELO</name>
<accession>A0ABR4CSY2</accession>
<proteinExistence type="predicted"/>
<dbReference type="EMBL" id="JAZHXI010000004">
    <property type="protein sequence ID" value="KAL2072184.1"/>
    <property type="molecule type" value="Genomic_DNA"/>
</dbReference>
<keyword evidence="2" id="KW-1185">Reference proteome</keyword>
<comment type="caution">
    <text evidence="1">The sequence shown here is derived from an EMBL/GenBank/DDBJ whole genome shotgun (WGS) entry which is preliminary data.</text>
</comment>
<evidence type="ECO:0000313" key="2">
    <source>
        <dbReference type="Proteomes" id="UP001595075"/>
    </source>
</evidence>